<dbReference type="PROSITE" id="PS00497">
    <property type="entry name" value="TYROSINASE_1"/>
    <property type="match status" value="1"/>
</dbReference>
<dbReference type="GO" id="GO:0042438">
    <property type="term" value="P:melanin biosynthetic process"/>
    <property type="evidence" value="ECO:0007669"/>
    <property type="project" value="UniProtKB-KW"/>
</dbReference>
<dbReference type="Proteomes" id="UP000250140">
    <property type="component" value="Unassembled WGS sequence"/>
</dbReference>
<reference evidence="11 12" key="1">
    <citation type="journal article" date="2016" name="Nat. Commun.">
        <title>Ectomycorrhizal ecology is imprinted in the genome of the dominant symbiotic fungus Cenococcum geophilum.</title>
        <authorList>
            <consortium name="DOE Joint Genome Institute"/>
            <person name="Peter M."/>
            <person name="Kohler A."/>
            <person name="Ohm R.A."/>
            <person name="Kuo A."/>
            <person name="Krutzmann J."/>
            <person name="Morin E."/>
            <person name="Arend M."/>
            <person name="Barry K.W."/>
            <person name="Binder M."/>
            <person name="Choi C."/>
            <person name="Clum A."/>
            <person name="Copeland A."/>
            <person name="Grisel N."/>
            <person name="Haridas S."/>
            <person name="Kipfer T."/>
            <person name="LaButti K."/>
            <person name="Lindquist E."/>
            <person name="Lipzen A."/>
            <person name="Maire R."/>
            <person name="Meier B."/>
            <person name="Mihaltcheva S."/>
            <person name="Molinier V."/>
            <person name="Murat C."/>
            <person name="Poggeler S."/>
            <person name="Quandt C.A."/>
            <person name="Sperisen C."/>
            <person name="Tritt A."/>
            <person name="Tisserant E."/>
            <person name="Crous P.W."/>
            <person name="Henrissat B."/>
            <person name="Nehls U."/>
            <person name="Egli S."/>
            <person name="Spatafora J.W."/>
            <person name="Grigoriev I.V."/>
            <person name="Martin F.M."/>
        </authorList>
    </citation>
    <scope>NUCLEOTIDE SEQUENCE [LARGE SCALE GENOMIC DNA]</scope>
    <source>
        <strain evidence="11 12">CBS 207.34</strain>
    </source>
</reference>
<comment type="catalytic activity">
    <reaction evidence="6">
        <text>2 L-dopa + O2 = 2 L-dopaquinone + 2 H2O</text>
        <dbReference type="Rhea" id="RHEA:34287"/>
        <dbReference type="ChEBI" id="CHEBI:15377"/>
        <dbReference type="ChEBI" id="CHEBI:15379"/>
        <dbReference type="ChEBI" id="CHEBI:57504"/>
        <dbReference type="ChEBI" id="CHEBI:57924"/>
        <dbReference type="EC" id="1.14.18.1"/>
    </reaction>
</comment>
<dbReference type="OrthoDB" id="6132182at2759"/>
<keyword evidence="12" id="KW-1185">Reference proteome</keyword>
<organism evidence="11 12">
    <name type="scientific">Glonium stellatum</name>
    <dbReference type="NCBI Taxonomy" id="574774"/>
    <lineage>
        <taxon>Eukaryota</taxon>
        <taxon>Fungi</taxon>
        <taxon>Dikarya</taxon>
        <taxon>Ascomycota</taxon>
        <taxon>Pezizomycotina</taxon>
        <taxon>Dothideomycetes</taxon>
        <taxon>Pleosporomycetidae</taxon>
        <taxon>Gloniales</taxon>
        <taxon>Gloniaceae</taxon>
        <taxon>Glonium</taxon>
    </lineage>
</organism>
<evidence type="ECO:0000259" key="9">
    <source>
        <dbReference type="PROSITE" id="PS00497"/>
    </source>
</evidence>
<name>A0A8E2F203_9PEZI</name>
<accession>A0A8E2F203</accession>
<evidence type="ECO:0000256" key="2">
    <source>
        <dbReference type="ARBA" id="ARBA00011906"/>
    </source>
</evidence>
<keyword evidence="4" id="KW-0186">Copper</keyword>
<evidence type="ECO:0000256" key="6">
    <source>
        <dbReference type="ARBA" id="ARBA00048233"/>
    </source>
</evidence>
<feature type="region of interest" description="Disordered" evidence="8">
    <location>
        <begin position="522"/>
        <end position="545"/>
    </location>
</feature>
<dbReference type="AlphaFoldDB" id="A0A8E2F203"/>
<keyword evidence="3" id="KW-0479">Metal-binding</keyword>
<dbReference type="Pfam" id="PF00264">
    <property type="entry name" value="Tyrosinase"/>
    <property type="match status" value="1"/>
</dbReference>
<comment type="catalytic activity">
    <reaction evidence="7">
        <text>L-tyrosine + O2 = L-dopaquinone + H2O</text>
        <dbReference type="Rhea" id="RHEA:18117"/>
        <dbReference type="ChEBI" id="CHEBI:15377"/>
        <dbReference type="ChEBI" id="CHEBI:15379"/>
        <dbReference type="ChEBI" id="CHEBI:57924"/>
        <dbReference type="ChEBI" id="CHEBI:58315"/>
        <dbReference type="EC" id="1.14.18.1"/>
    </reaction>
</comment>
<keyword evidence="5" id="KW-0470">Melanin biosynthesis</keyword>
<dbReference type="GO" id="GO:0046872">
    <property type="term" value="F:metal ion binding"/>
    <property type="evidence" value="ECO:0007669"/>
    <property type="project" value="UniProtKB-KW"/>
</dbReference>
<dbReference type="SUPFAM" id="SSF48056">
    <property type="entry name" value="Di-copper centre-containing domain"/>
    <property type="match status" value="1"/>
</dbReference>
<dbReference type="PRINTS" id="PR00092">
    <property type="entry name" value="TYROSINASE"/>
</dbReference>
<dbReference type="Gene3D" id="1.10.1280.10">
    <property type="entry name" value="Di-copper center containing domain from catechol oxidase"/>
    <property type="match status" value="1"/>
</dbReference>
<dbReference type="PROSITE" id="PS00498">
    <property type="entry name" value="TYROSINASE_2"/>
    <property type="match status" value="1"/>
</dbReference>
<evidence type="ECO:0000256" key="1">
    <source>
        <dbReference type="ARBA" id="ARBA00009928"/>
    </source>
</evidence>
<dbReference type="GO" id="GO:0004503">
    <property type="term" value="F:tyrosinase activity"/>
    <property type="evidence" value="ECO:0007669"/>
    <property type="project" value="UniProtKB-EC"/>
</dbReference>
<evidence type="ECO:0000313" key="12">
    <source>
        <dbReference type="Proteomes" id="UP000250140"/>
    </source>
</evidence>
<evidence type="ECO:0000256" key="5">
    <source>
        <dbReference type="ARBA" id="ARBA00023101"/>
    </source>
</evidence>
<dbReference type="InterPro" id="IPR002227">
    <property type="entry name" value="Tyrosinase_Cu-bd"/>
</dbReference>
<evidence type="ECO:0000256" key="7">
    <source>
        <dbReference type="ARBA" id="ARBA00048881"/>
    </source>
</evidence>
<protein>
    <recommendedName>
        <fullName evidence="2">tyrosinase</fullName>
        <ecNumber evidence="2">1.14.18.1</ecNumber>
    </recommendedName>
</protein>
<evidence type="ECO:0000259" key="10">
    <source>
        <dbReference type="PROSITE" id="PS00498"/>
    </source>
</evidence>
<dbReference type="PANTHER" id="PTHR11474:SF76">
    <property type="entry name" value="SHKT DOMAIN-CONTAINING PROTEIN"/>
    <property type="match status" value="1"/>
</dbReference>
<evidence type="ECO:0000256" key="3">
    <source>
        <dbReference type="ARBA" id="ARBA00022723"/>
    </source>
</evidence>
<evidence type="ECO:0000256" key="8">
    <source>
        <dbReference type="SAM" id="MobiDB-lite"/>
    </source>
</evidence>
<dbReference type="InterPro" id="IPR008922">
    <property type="entry name" value="Di-copper_centre_dom_sf"/>
</dbReference>
<evidence type="ECO:0000313" key="11">
    <source>
        <dbReference type="EMBL" id="OCL09102.1"/>
    </source>
</evidence>
<evidence type="ECO:0000256" key="4">
    <source>
        <dbReference type="ARBA" id="ARBA00023008"/>
    </source>
</evidence>
<comment type="similarity">
    <text evidence="1">Belongs to the tyrosinase family.</text>
</comment>
<gene>
    <name evidence="11" type="ORF">AOQ84DRAFT_405329</name>
</gene>
<dbReference type="InterPro" id="IPR050316">
    <property type="entry name" value="Tyrosinase/Hemocyanin"/>
</dbReference>
<sequence length="545" mass="60644">MRSMPRVRRALHDIENDFNQGNREELDNLIRAFRGIVAKDALDPKSFFAIAGFHGEPFRGEGATDPKWWGGYCNHGNVLFPTWHRAYLLRLENALREIPGCENVTIPFWDECFGAPSSTPIPAVLTSPTYELDGLDTNPLYSYKLQKALEEKVEGAGGRYSKHKDYETVRYPLSGLVGTEEDKNNTKIHNAQYEDLTKRTEILNANVANWLEGTVQITPDDPEHPTRQPDTYSVLERFKICLKAPNYTIFSNTTSAAQYIIDKGQEDINKHYVVSLESPHNAIHLAVGGFYQAGVYNADPIIGANGDMGDNETASFDPIFFLHHCFIDYVFWTWQKHHQLTAPGSLTVIEDYPGTISADGVPGIPPGSVLDMNTNLYPFKKPNSQDWYTSNDLTDINGQLGYEYGPGSFDIAPHAPLLGSPKTAPLVAIKRVHNISRADFAGSFVIRTFAKGPNGKRVEIGREPILSRWNIKGCANCQDKLSVQSFVPVDEEELKFLGAKNATRSDADIQYEVEVQTHQGIFGPGAPSFGDDRGGRSFNPQVGDL</sequence>
<feature type="domain" description="Tyrosinase copper-binding" evidence="9">
    <location>
        <begin position="75"/>
        <end position="92"/>
    </location>
</feature>
<proteinExistence type="inferred from homology"/>
<dbReference type="EC" id="1.14.18.1" evidence="2"/>
<dbReference type="PANTHER" id="PTHR11474">
    <property type="entry name" value="TYROSINASE FAMILY MEMBER"/>
    <property type="match status" value="1"/>
</dbReference>
<feature type="domain" description="Tyrosinase copper-binding" evidence="10">
    <location>
        <begin position="317"/>
        <end position="328"/>
    </location>
</feature>
<dbReference type="EMBL" id="KV749510">
    <property type="protein sequence ID" value="OCL09102.1"/>
    <property type="molecule type" value="Genomic_DNA"/>
</dbReference>